<evidence type="ECO:0000313" key="4">
    <source>
        <dbReference type="Proteomes" id="UP001500449"/>
    </source>
</evidence>
<dbReference type="Proteomes" id="UP001500449">
    <property type="component" value="Unassembled WGS sequence"/>
</dbReference>
<reference evidence="3 4" key="1">
    <citation type="journal article" date="2019" name="Int. J. Syst. Evol. Microbiol.">
        <title>The Global Catalogue of Microorganisms (GCM) 10K type strain sequencing project: providing services to taxonomists for standard genome sequencing and annotation.</title>
        <authorList>
            <consortium name="The Broad Institute Genomics Platform"/>
            <consortium name="The Broad Institute Genome Sequencing Center for Infectious Disease"/>
            <person name="Wu L."/>
            <person name="Ma J."/>
        </authorList>
    </citation>
    <scope>NUCLEOTIDE SEQUENCE [LARGE SCALE GENOMIC DNA]</scope>
    <source>
        <strain evidence="3 4">JCM 16009</strain>
    </source>
</reference>
<organism evidence="3 4">
    <name type="scientific">Pseudonocardia ailaonensis</name>
    <dbReference type="NCBI Taxonomy" id="367279"/>
    <lineage>
        <taxon>Bacteria</taxon>
        <taxon>Bacillati</taxon>
        <taxon>Actinomycetota</taxon>
        <taxon>Actinomycetes</taxon>
        <taxon>Pseudonocardiales</taxon>
        <taxon>Pseudonocardiaceae</taxon>
        <taxon>Pseudonocardia</taxon>
    </lineage>
</organism>
<name>A0ABN2NT19_9PSEU</name>
<accession>A0ABN2NT19</accession>
<protein>
    <submittedName>
        <fullName evidence="3">Alpha/beta hydrolase</fullName>
    </submittedName>
</protein>
<sequence length="270" mass="29405">MDGPRLHHVREGDGPPLVLLHGFPQDCSQWRRMTPRLAERYTVVAVDLRGVGGSDAPPDGYDMRTLAADVAGLLDALGLAPAHVVGHDIGGMVAYALARLHPVRTVTIVEVPLPGLEPPDPPEITVPLWHGEFHMVPGLPETLVAGHQEEYFRYFFDTGTVDHATIGPEELARYAAAYADPASLHAAFEMYRAIPAFAGFVASATEPVDVPLLLVGGEQVFGPYMAALAPLLRERHGWSDVRSAIVPDGRHYLPDEFPDELAELVERHAR</sequence>
<dbReference type="InterPro" id="IPR000073">
    <property type="entry name" value="AB_hydrolase_1"/>
</dbReference>
<dbReference type="InterPro" id="IPR000639">
    <property type="entry name" value="Epox_hydrolase-like"/>
</dbReference>
<comment type="caution">
    <text evidence="3">The sequence shown here is derived from an EMBL/GenBank/DDBJ whole genome shotgun (WGS) entry which is preliminary data.</text>
</comment>
<dbReference type="Pfam" id="PF00561">
    <property type="entry name" value="Abhydrolase_1"/>
    <property type="match status" value="1"/>
</dbReference>
<proteinExistence type="predicted"/>
<keyword evidence="4" id="KW-1185">Reference proteome</keyword>
<dbReference type="EMBL" id="BAAAQK010000028">
    <property type="protein sequence ID" value="GAA1878877.1"/>
    <property type="molecule type" value="Genomic_DNA"/>
</dbReference>
<dbReference type="Gene3D" id="3.40.50.1820">
    <property type="entry name" value="alpha/beta hydrolase"/>
    <property type="match status" value="1"/>
</dbReference>
<keyword evidence="1 3" id="KW-0378">Hydrolase</keyword>
<evidence type="ECO:0000313" key="3">
    <source>
        <dbReference type="EMBL" id="GAA1878877.1"/>
    </source>
</evidence>
<dbReference type="GO" id="GO:0016787">
    <property type="term" value="F:hydrolase activity"/>
    <property type="evidence" value="ECO:0007669"/>
    <property type="project" value="UniProtKB-KW"/>
</dbReference>
<evidence type="ECO:0000259" key="2">
    <source>
        <dbReference type="Pfam" id="PF00561"/>
    </source>
</evidence>
<dbReference type="SUPFAM" id="SSF53474">
    <property type="entry name" value="alpha/beta-Hydrolases"/>
    <property type="match status" value="1"/>
</dbReference>
<gene>
    <name evidence="3" type="ORF">GCM10009836_70350</name>
</gene>
<dbReference type="PRINTS" id="PR00412">
    <property type="entry name" value="EPOXHYDRLASE"/>
</dbReference>
<dbReference type="RefSeq" id="WP_344427463.1">
    <property type="nucleotide sequence ID" value="NZ_BAAAQK010000028.1"/>
</dbReference>
<dbReference type="InterPro" id="IPR029058">
    <property type="entry name" value="AB_hydrolase_fold"/>
</dbReference>
<dbReference type="PANTHER" id="PTHR43329">
    <property type="entry name" value="EPOXIDE HYDROLASE"/>
    <property type="match status" value="1"/>
</dbReference>
<feature type="domain" description="AB hydrolase-1" evidence="2">
    <location>
        <begin position="15"/>
        <end position="188"/>
    </location>
</feature>
<evidence type="ECO:0000256" key="1">
    <source>
        <dbReference type="ARBA" id="ARBA00022801"/>
    </source>
</evidence>